<name>A0A813M2X8_POLGL</name>
<comment type="caution">
    <text evidence="3">The sequence shown here is derived from an EMBL/GenBank/DDBJ whole genome shotgun (WGS) entry which is preliminary data.</text>
</comment>
<evidence type="ECO:0000313" key="3">
    <source>
        <dbReference type="EMBL" id="CAE8739427.1"/>
    </source>
</evidence>
<dbReference type="SUPFAM" id="SSF54909">
    <property type="entry name" value="Dimeric alpha+beta barrel"/>
    <property type="match status" value="1"/>
</dbReference>
<protein>
    <recommendedName>
        <fullName evidence="2">ABM domain-containing protein</fullName>
    </recommendedName>
</protein>
<evidence type="ECO:0000259" key="2">
    <source>
        <dbReference type="Pfam" id="PF03992"/>
    </source>
</evidence>
<dbReference type="AlphaFoldDB" id="A0A813M2X8"/>
<dbReference type="Pfam" id="PF03992">
    <property type="entry name" value="ABM"/>
    <property type="match status" value="1"/>
</dbReference>
<proteinExistence type="predicted"/>
<gene>
    <name evidence="3" type="ORF">PGLA2088_LOCUS49608</name>
</gene>
<evidence type="ECO:0000256" key="1">
    <source>
        <dbReference type="SAM" id="MobiDB-lite"/>
    </source>
</evidence>
<dbReference type="EMBL" id="CAJNNW010037105">
    <property type="protein sequence ID" value="CAE8739427.1"/>
    <property type="molecule type" value="Genomic_DNA"/>
</dbReference>
<reference evidence="3" key="1">
    <citation type="submission" date="2021-02" db="EMBL/GenBank/DDBJ databases">
        <authorList>
            <person name="Dougan E. K."/>
            <person name="Rhodes N."/>
            <person name="Thang M."/>
            <person name="Chan C."/>
        </authorList>
    </citation>
    <scope>NUCLEOTIDE SEQUENCE</scope>
</reference>
<accession>A0A813M2X8</accession>
<evidence type="ECO:0000313" key="4">
    <source>
        <dbReference type="Proteomes" id="UP000626109"/>
    </source>
</evidence>
<dbReference type="Gene3D" id="3.30.70.100">
    <property type="match status" value="1"/>
</dbReference>
<sequence>MAQKRAPMKPRVVNTVALAVGLATLGAFHSVFVAPRKASTPPRSPSALGRNAAPSMLDGLLKLPDIFTEAFEEAQDMFGQGSGELESMEVSSLGMAQDGLPKNGLLQSMSIRAAAGSERRLARQVGKLVASAQADPAVLSASAIQNKEDPCDFVVFLRYSSMRQMETHQTGPSFKPLLEAMEQQLEQPIGLYLADEQLGHIGMARHPFGPGGEGGRDDAIYSSRKRADGSDAR</sequence>
<feature type="domain" description="ABM" evidence="2">
    <location>
        <begin position="110"/>
        <end position="175"/>
    </location>
</feature>
<dbReference type="InterPro" id="IPR007138">
    <property type="entry name" value="ABM_dom"/>
</dbReference>
<feature type="region of interest" description="Disordered" evidence="1">
    <location>
        <begin position="203"/>
        <end position="233"/>
    </location>
</feature>
<feature type="compositionally biased region" description="Basic and acidic residues" evidence="1">
    <location>
        <begin position="214"/>
        <end position="233"/>
    </location>
</feature>
<dbReference type="Proteomes" id="UP000626109">
    <property type="component" value="Unassembled WGS sequence"/>
</dbReference>
<dbReference type="InterPro" id="IPR011008">
    <property type="entry name" value="Dimeric_a/b-barrel"/>
</dbReference>
<organism evidence="3 4">
    <name type="scientific">Polarella glacialis</name>
    <name type="common">Dinoflagellate</name>
    <dbReference type="NCBI Taxonomy" id="89957"/>
    <lineage>
        <taxon>Eukaryota</taxon>
        <taxon>Sar</taxon>
        <taxon>Alveolata</taxon>
        <taxon>Dinophyceae</taxon>
        <taxon>Suessiales</taxon>
        <taxon>Suessiaceae</taxon>
        <taxon>Polarella</taxon>
    </lineage>
</organism>